<gene>
    <name evidence="1" type="ORF">IHE45_09G004100</name>
</gene>
<dbReference type="EMBL" id="CM037019">
    <property type="protein sequence ID" value="KAH7671692.1"/>
    <property type="molecule type" value="Genomic_DNA"/>
</dbReference>
<organism evidence="1 2">
    <name type="scientific">Dioscorea alata</name>
    <name type="common">Purple yam</name>
    <dbReference type="NCBI Taxonomy" id="55571"/>
    <lineage>
        <taxon>Eukaryota</taxon>
        <taxon>Viridiplantae</taxon>
        <taxon>Streptophyta</taxon>
        <taxon>Embryophyta</taxon>
        <taxon>Tracheophyta</taxon>
        <taxon>Spermatophyta</taxon>
        <taxon>Magnoliopsida</taxon>
        <taxon>Liliopsida</taxon>
        <taxon>Dioscoreales</taxon>
        <taxon>Dioscoreaceae</taxon>
        <taxon>Dioscorea</taxon>
    </lineage>
</organism>
<sequence>MKKSATAAAAGEACELCGAAATVHCEADAAFLCRSCDASVHGANFLVARHLRRPIHPSASPTSSSTSSSCISLAESTAEAPGSRWKRGSPEGARAERVLEWWSRRMGVGRGCAVVAARVLTSCAGRMTSLPFRVGLAAALWFAVKACGGGACRRAVLGRLEECSGVPAKLIVIAESRLTRVSRTFATRRVAEEGWGECSS</sequence>
<keyword evidence="2" id="KW-1185">Reference proteome</keyword>
<accession>A0ACB7VCQ0</accession>
<reference evidence="2" key="1">
    <citation type="journal article" date="2022" name="Nat. Commun.">
        <title>Chromosome evolution and the genetic basis of agronomically important traits in greater yam.</title>
        <authorList>
            <person name="Bredeson J.V."/>
            <person name="Lyons J.B."/>
            <person name="Oniyinde I.O."/>
            <person name="Okereke N.R."/>
            <person name="Kolade O."/>
            <person name="Nnabue I."/>
            <person name="Nwadili C.O."/>
            <person name="Hribova E."/>
            <person name="Parker M."/>
            <person name="Nwogha J."/>
            <person name="Shu S."/>
            <person name="Carlson J."/>
            <person name="Kariba R."/>
            <person name="Muthemba S."/>
            <person name="Knop K."/>
            <person name="Barton G.J."/>
            <person name="Sherwood A.V."/>
            <person name="Lopez-Montes A."/>
            <person name="Asiedu R."/>
            <person name="Jamnadass R."/>
            <person name="Muchugi A."/>
            <person name="Goodstein D."/>
            <person name="Egesi C.N."/>
            <person name="Featherston J."/>
            <person name="Asfaw A."/>
            <person name="Simpson G.G."/>
            <person name="Dolezel J."/>
            <person name="Hendre P.S."/>
            <person name="Van Deynze A."/>
            <person name="Kumar P.L."/>
            <person name="Obidiegwu J.E."/>
            <person name="Bhattacharjee R."/>
            <person name="Rokhsar D.S."/>
        </authorList>
    </citation>
    <scope>NUCLEOTIDE SEQUENCE [LARGE SCALE GENOMIC DNA]</scope>
    <source>
        <strain evidence="2">cv. TDa95/00328</strain>
    </source>
</reference>
<comment type="caution">
    <text evidence="1">The sequence shown here is derived from an EMBL/GenBank/DDBJ whole genome shotgun (WGS) entry which is preliminary data.</text>
</comment>
<protein>
    <submittedName>
        <fullName evidence="1">B-box-type zinc finger domain-containing protein</fullName>
    </submittedName>
</protein>
<proteinExistence type="predicted"/>
<dbReference type="Proteomes" id="UP000827976">
    <property type="component" value="Chromosome 9"/>
</dbReference>
<evidence type="ECO:0000313" key="2">
    <source>
        <dbReference type="Proteomes" id="UP000827976"/>
    </source>
</evidence>
<name>A0ACB7VCQ0_DIOAL</name>
<evidence type="ECO:0000313" key="1">
    <source>
        <dbReference type="EMBL" id="KAH7671692.1"/>
    </source>
</evidence>